<organism evidence="1 2">
    <name type="scientific">Salix purpurea</name>
    <name type="common">Purple osier willow</name>
    <dbReference type="NCBI Taxonomy" id="77065"/>
    <lineage>
        <taxon>Eukaryota</taxon>
        <taxon>Viridiplantae</taxon>
        <taxon>Streptophyta</taxon>
        <taxon>Embryophyta</taxon>
        <taxon>Tracheophyta</taxon>
        <taxon>Spermatophyta</taxon>
        <taxon>Magnoliopsida</taxon>
        <taxon>eudicotyledons</taxon>
        <taxon>Gunneridae</taxon>
        <taxon>Pentapetalae</taxon>
        <taxon>rosids</taxon>
        <taxon>fabids</taxon>
        <taxon>Malpighiales</taxon>
        <taxon>Salicaceae</taxon>
        <taxon>Saliceae</taxon>
        <taxon>Salix</taxon>
    </lineage>
</organism>
<dbReference type="Proteomes" id="UP001151532">
    <property type="component" value="Chromosome 12"/>
</dbReference>
<accession>A0A9Q0VHF6</accession>
<reference evidence="1" key="1">
    <citation type="submission" date="2022-11" db="EMBL/GenBank/DDBJ databases">
        <authorList>
            <person name="Hyden B.L."/>
            <person name="Feng K."/>
            <person name="Yates T."/>
            <person name="Jawdy S."/>
            <person name="Smart L.B."/>
            <person name="Muchero W."/>
        </authorList>
    </citation>
    <scope>NUCLEOTIDE SEQUENCE</scope>
    <source>
        <tissue evidence="1">Shoot tip</tissue>
    </source>
</reference>
<gene>
    <name evidence="1" type="ORF">OIU79_029849</name>
</gene>
<evidence type="ECO:0000313" key="1">
    <source>
        <dbReference type="EMBL" id="KAJ6748846.1"/>
    </source>
</evidence>
<evidence type="ECO:0000313" key="2">
    <source>
        <dbReference type="Proteomes" id="UP001151532"/>
    </source>
</evidence>
<sequence>MCIAETERIEVLGRTRSNLQLSAGRTFLLNHQSIWSHNNKNWNVLSVRHFCAKDIDVLMLTGRSKKKKWVEKEEMTSYIPW</sequence>
<reference evidence="1" key="2">
    <citation type="journal article" date="2023" name="Int. J. Mol. Sci.">
        <title>De Novo Assembly and Annotation of 11 Diverse Shrub Willow (Salix) Genomes Reveals Novel Gene Organization in Sex-Linked Regions.</title>
        <authorList>
            <person name="Hyden B."/>
            <person name="Feng K."/>
            <person name="Yates T.B."/>
            <person name="Jawdy S."/>
            <person name="Cereghino C."/>
            <person name="Smart L.B."/>
            <person name="Muchero W."/>
        </authorList>
    </citation>
    <scope>NUCLEOTIDE SEQUENCE</scope>
    <source>
        <tissue evidence="1">Shoot tip</tissue>
    </source>
</reference>
<proteinExistence type="predicted"/>
<comment type="caution">
    <text evidence="1">The sequence shown here is derived from an EMBL/GenBank/DDBJ whole genome shotgun (WGS) entry which is preliminary data.</text>
</comment>
<protein>
    <submittedName>
        <fullName evidence="1">Uncharacterized protein</fullName>
    </submittedName>
</protein>
<dbReference type="EMBL" id="JAPFFK010000008">
    <property type="protein sequence ID" value="KAJ6748846.1"/>
    <property type="molecule type" value="Genomic_DNA"/>
</dbReference>
<dbReference type="AlphaFoldDB" id="A0A9Q0VHF6"/>
<name>A0A9Q0VHF6_SALPP</name>
<keyword evidence="2" id="KW-1185">Reference proteome</keyword>